<evidence type="ECO:0000256" key="2">
    <source>
        <dbReference type="ARBA" id="ARBA00009045"/>
    </source>
</evidence>
<feature type="transmembrane region" description="Helical" evidence="9">
    <location>
        <begin position="231"/>
        <end position="250"/>
    </location>
</feature>
<dbReference type="AlphaFoldDB" id="A0A1I2QIL0"/>
<dbReference type="GO" id="GO:0004252">
    <property type="term" value="F:serine-type endopeptidase activity"/>
    <property type="evidence" value="ECO:0007669"/>
    <property type="project" value="InterPro"/>
</dbReference>
<sequence>MTFRDKDAKNPYSDGRGVSGLPGGSLPGGSLPGGSLPGAGLPGAGLPPSYIPGSPASRWNQPPAPPLKTRAKSNFRRGMTFAVGYVVVIWAVHIVNFLTLGTAGQIGGIHPWDPMSFLTIFTAPLFHVNFGHLMGNTVPGAIFAFFIGLSGGRVFWEVTIFSVIVSGLGVWFFGGVGTTHLGASGVIYGWLTYLIVRGLFNRSGGQIALGLILGFVYSGLIWGVFPTTYGVSWQAHLFGAIGGFLAGMLITSDDPPALKAARERKKLEKLRRQQLGR</sequence>
<dbReference type="SUPFAM" id="SSF144091">
    <property type="entry name" value="Rhomboid-like"/>
    <property type="match status" value="1"/>
</dbReference>
<dbReference type="InterPro" id="IPR035952">
    <property type="entry name" value="Rhomboid-like_sf"/>
</dbReference>
<dbReference type="PANTHER" id="PTHR43066">
    <property type="entry name" value="RHOMBOID-RELATED PROTEIN"/>
    <property type="match status" value="1"/>
</dbReference>
<dbReference type="PANTHER" id="PTHR43066:SF1">
    <property type="entry name" value="RHOMBOID PROTEIN 2"/>
    <property type="match status" value="1"/>
</dbReference>
<comment type="subcellular location">
    <subcellularLocation>
        <location evidence="1">Membrane</location>
        <topology evidence="1">Multi-pass membrane protein</topology>
    </subcellularLocation>
</comment>
<evidence type="ECO:0000256" key="5">
    <source>
        <dbReference type="ARBA" id="ARBA00022801"/>
    </source>
</evidence>
<keyword evidence="7 9" id="KW-0472">Membrane</keyword>
<evidence type="ECO:0000256" key="9">
    <source>
        <dbReference type="SAM" id="Phobius"/>
    </source>
</evidence>
<dbReference type="Pfam" id="PF01694">
    <property type="entry name" value="Rhomboid"/>
    <property type="match status" value="1"/>
</dbReference>
<feature type="transmembrane region" description="Helical" evidence="9">
    <location>
        <begin position="207"/>
        <end position="225"/>
    </location>
</feature>
<organism evidence="11 12">
    <name type="scientific">Corynebacterium spheniscorum</name>
    <dbReference type="NCBI Taxonomy" id="185761"/>
    <lineage>
        <taxon>Bacteria</taxon>
        <taxon>Bacillati</taxon>
        <taxon>Actinomycetota</taxon>
        <taxon>Actinomycetes</taxon>
        <taxon>Mycobacteriales</taxon>
        <taxon>Corynebacteriaceae</taxon>
        <taxon>Corynebacterium</taxon>
    </lineage>
</organism>
<feature type="region of interest" description="Disordered" evidence="8">
    <location>
        <begin position="52"/>
        <end position="71"/>
    </location>
</feature>
<proteinExistence type="inferred from homology"/>
<feature type="domain" description="Peptidase S54 rhomboid" evidence="10">
    <location>
        <begin position="117"/>
        <end position="250"/>
    </location>
</feature>
<comment type="similarity">
    <text evidence="2">Belongs to the peptidase S54 family.</text>
</comment>
<evidence type="ECO:0000256" key="8">
    <source>
        <dbReference type="SAM" id="MobiDB-lite"/>
    </source>
</evidence>
<dbReference type="Proteomes" id="UP000199065">
    <property type="component" value="Unassembled WGS sequence"/>
</dbReference>
<evidence type="ECO:0000259" key="10">
    <source>
        <dbReference type="Pfam" id="PF01694"/>
    </source>
</evidence>
<evidence type="ECO:0000256" key="7">
    <source>
        <dbReference type="ARBA" id="ARBA00023136"/>
    </source>
</evidence>
<keyword evidence="6 9" id="KW-1133">Transmembrane helix</keyword>
<feature type="compositionally biased region" description="Gly residues" evidence="8">
    <location>
        <begin position="17"/>
        <end position="42"/>
    </location>
</feature>
<gene>
    <name evidence="11" type="ORF">SAMN05660282_00371</name>
</gene>
<keyword evidence="4 9" id="KW-0812">Transmembrane</keyword>
<evidence type="ECO:0000256" key="3">
    <source>
        <dbReference type="ARBA" id="ARBA00022670"/>
    </source>
</evidence>
<feature type="transmembrane region" description="Helical" evidence="9">
    <location>
        <begin position="126"/>
        <end position="147"/>
    </location>
</feature>
<dbReference type="STRING" id="185761.SAMN05660282_00371"/>
<keyword evidence="12" id="KW-1185">Reference proteome</keyword>
<evidence type="ECO:0000256" key="4">
    <source>
        <dbReference type="ARBA" id="ARBA00022692"/>
    </source>
</evidence>
<evidence type="ECO:0000256" key="6">
    <source>
        <dbReference type="ARBA" id="ARBA00022989"/>
    </source>
</evidence>
<dbReference type="Gene3D" id="1.20.1540.10">
    <property type="entry name" value="Rhomboid-like"/>
    <property type="match status" value="1"/>
</dbReference>
<dbReference type="GO" id="GO:0006508">
    <property type="term" value="P:proteolysis"/>
    <property type="evidence" value="ECO:0007669"/>
    <property type="project" value="UniProtKB-KW"/>
</dbReference>
<accession>A0A1I2QIL0</accession>
<evidence type="ECO:0000256" key="1">
    <source>
        <dbReference type="ARBA" id="ARBA00004141"/>
    </source>
</evidence>
<dbReference type="InterPro" id="IPR022764">
    <property type="entry name" value="Peptidase_S54_rhomboid_dom"/>
</dbReference>
<evidence type="ECO:0000313" key="11">
    <source>
        <dbReference type="EMBL" id="SFG25556.1"/>
    </source>
</evidence>
<dbReference type="GO" id="GO:0016020">
    <property type="term" value="C:membrane"/>
    <property type="evidence" value="ECO:0007669"/>
    <property type="project" value="UniProtKB-SubCell"/>
</dbReference>
<reference evidence="11 12" key="1">
    <citation type="submission" date="2016-10" db="EMBL/GenBank/DDBJ databases">
        <authorList>
            <person name="de Groot N.N."/>
        </authorList>
    </citation>
    <scope>NUCLEOTIDE SEQUENCE [LARGE SCALE GENOMIC DNA]</scope>
    <source>
        <strain>J11</strain>
        <strain evidence="12">PG 39</strain>
    </source>
</reference>
<dbReference type="EMBL" id="FOPJ01000002">
    <property type="protein sequence ID" value="SFG25556.1"/>
    <property type="molecule type" value="Genomic_DNA"/>
</dbReference>
<feature type="transmembrane region" description="Helical" evidence="9">
    <location>
        <begin position="82"/>
        <end position="106"/>
    </location>
</feature>
<keyword evidence="5" id="KW-0378">Hydrolase</keyword>
<name>A0A1I2QIL0_9CORY</name>
<protein>
    <submittedName>
        <fullName evidence="11">Membrane associated serine protease, rhomboid family</fullName>
    </submittedName>
</protein>
<keyword evidence="3 11" id="KW-0645">Protease</keyword>
<evidence type="ECO:0000313" key="12">
    <source>
        <dbReference type="Proteomes" id="UP000199065"/>
    </source>
</evidence>
<feature type="region of interest" description="Disordered" evidence="8">
    <location>
        <begin position="1"/>
        <end position="42"/>
    </location>
</feature>
<feature type="transmembrane region" description="Helical" evidence="9">
    <location>
        <begin position="154"/>
        <end position="174"/>
    </location>
</feature>
<feature type="transmembrane region" description="Helical" evidence="9">
    <location>
        <begin position="180"/>
        <end position="200"/>
    </location>
</feature>